<name>A0A0G4GCW7_VITBC</name>
<evidence type="ECO:0000313" key="3">
    <source>
        <dbReference type="EMBL" id="CEM26994.1"/>
    </source>
</evidence>
<evidence type="ECO:0000313" key="4">
    <source>
        <dbReference type="Proteomes" id="UP000041254"/>
    </source>
</evidence>
<organism evidence="3 4">
    <name type="scientific">Vitrella brassicaformis (strain CCMP3155)</name>
    <dbReference type="NCBI Taxonomy" id="1169540"/>
    <lineage>
        <taxon>Eukaryota</taxon>
        <taxon>Sar</taxon>
        <taxon>Alveolata</taxon>
        <taxon>Colpodellida</taxon>
        <taxon>Vitrellaceae</taxon>
        <taxon>Vitrella</taxon>
    </lineage>
</organism>
<feature type="region of interest" description="Disordered" evidence="2">
    <location>
        <begin position="509"/>
        <end position="553"/>
    </location>
</feature>
<dbReference type="OMA" id="ELWGNFP"/>
<proteinExistence type="predicted"/>
<evidence type="ECO:0000256" key="2">
    <source>
        <dbReference type="SAM" id="MobiDB-lite"/>
    </source>
</evidence>
<dbReference type="VEuPathDB" id="CryptoDB:Vbra_22198"/>
<reference evidence="3 4" key="1">
    <citation type="submission" date="2014-11" db="EMBL/GenBank/DDBJ databases">
        <authorList>
            <person name="Zhu J."/>
            <person name="Qi W."/>
            <person name="Song R."/>
        </authorList>
    </citation>
    <scope>NUCLEOTIDE SEQUENCE [LARGE SCALE GENOMIC DNA]</scope>
</reference>
<feature type="coiled-coil region" evidence="1">
    <location>
        <begin position="572"/>
        <end position="599"/>
    </location>
</feature>
<feature type="compositionally biased region" description="Low complexity" evidence="2">
    <location>
        <begin position="697"/>
        <end position="707"/>
    </location>
</feature>
<dbReference type="PANTHER" id="PTHR31616">
    <property type="entry name" value="TREHALASE"/>
    <property type="match status" value="1"/>
</dbReference>
<feature type="compositionally biased region" description="Basic and acidic residues" evidence="2">
    <location>
        <begin position="680"/>
        <end position="689"/>
    </location>
</feature>
<dbReference type="OrthoDB" id="436315at2759"/>
<dbReference type="GO" id="GO:0005975">
    <property type="term" value="P:carbohydrate metabolic process"/>
    <property type="evidence" value="ECO:0007669"/>
    <property type="project" value="InterPro"/>
</dbReference>
<dbReference type="PANTHER" id="PTHR31616:SF0">
    <property type="entry name" value="GLUCAN 1,4-ALPHA-GLUCOSIDASE"/>
    <property type="match status" value="1"/>
</dbReference>
<dbReference type="EMBL" id="CDMY01000624">
    <property type="protein sequence ID" value="CEM26994.1"/>
    <property type="molecule type" value="Genomic_DNA"/>
</dbReference>
<feature type="region of interest" description="Disordered" evidence="2">
    <location>
        <begin position="680"/>
        <end position="716"/>
    </location>
</feature>
<sequence>MTSSSSHTTGLSGLGVIGNGTFGAIIDKRGRYVWACPGHFGSDPIFSSLLNNDSEETGFQDIVLTDFVSSHQRYLPHSAILCTALTSGANDVVEIRDFAPRFQIFDRIHCPFQTFRILEPIHGDPQITIRIRPTFNYNSTDGFQTRGSHHIRYCGPRDTWRVTTNAPIASILEETPFLLQNRLFIIMGTDESLQSPICDVCLDFERKCLSYWNDWVTRLALPVEYQEVLIRASITLAVLNSEDQGGLVSSLTMGIPLASDAPASKDERVCRLYDECLSLSVLRNFGLFPIGRKFLEFLKNRVFSSSLPQLTYGIHTETSIPLERARYLAGYKGMGSVNIGGLSSGDDQQQGGADKQQPTHDSTAATHQHNGVIVEGGRGMRPLVGLLVIALAQVFYDPRLLPLSTHKLFERLEHLAGVAFSAFIEMQHAIQGVLQAEKIEASRSVRPPSHPAPPPAAAAAPAADTSAASAAGPEGWFDDEPRSLTVWEDEDDDFLRQIEHARSTMQALVTDMHSPPPPPPPAHNDTRRPHSRTPFPPPPPPPAHPHAYQHPQRRGNVAKRLPLVHTFSSVLCWAAAERIAQVSERLEQHEKKLQWWSRAKYMRETILTHAYNPHRQTFTTHWKGHSVGPSLLRLAEVGFISGSDVRFANTVRAFEQDAAMTCTCSYSALVSASLQLHCSQDPHTHEPGGSKDSTNKQQQQQQQQRQRPPLLNSSPTTTAAAASLCDSLKASATTFTTNTLLWYVEALRACGRAVEARLLFDSLLRSANECGLLSQSIDMKSGELWGNFPHAATCLSLIRCGTRLSRNWN</sequence>
<keyword evidence="1" id="KW-0175">Coiled coil</keyword>
<feature type="region of interest" description="Disordered" evidence="2">
    <location>
        <begin position="441"/>
        <end position="480"/>
    </location>
</feature>
<protein>
    <submittedName>
        <fullName evidence="3">Uncharacterized protein</fullName>
    </submittedName>
</protein>
<feature type="compositionally biased region" description="Low complexity" evidence="2">
    <location>
        <begin position="457"/>
        <end position="473"/>
    </location>
</feature>
<dbReference type="InParanoid" id="A0A0G4GCW7"/>
<feature type="compositionally biased region" description="Low complexity" evidence="2">
    <location>
        <begin position="342"/>
        <end position="356"/>
    </location>
</feature>
<evidence type="ECO:0000256" key="1">
    <source>
        <dbReference type="SAM" id="Coils"/>
    </source>
</evidence>
<dbReference type="InterPro" id="IPR008928">
    <property type="entry name" value="6-hairpin_glycosidase_sf"/>
</dbReference>
<gene>
    <name evidence="3" type="ORF">Vbra_22198</name>
</gene>
<dbReference type="Proteomes" id="UP000041254">
    <property type="component" value="Unassembled WGS sequence"/>
</dbReference>
<dbReference type="GO" id="GO:0004553">
    <property type="term" value="F:hydrolase activity, hydrolyzing O-glycosyl compounds"/>
    <property type="evidence" value="ECO:0007669"/>
    <property type="project" value="TreeGrafter"/>
</dbReference>
<feature type="region of interest" description="Disordered" evidence="2">
    <location>
        <begin position="342"/>
        <end position="365"/>
    </location>
</feature>
<feature type="compositionally biased region" description="Pro residues" evidence="2">
    <location>
        <begin position="534"/>
        <end position="544"/>
    </location>
</feature>
<dbReference type="Gene3D" id="1.50.10.10">
    <property type="match status" value="1"/>
</dbReference>
<dbReference type="AlphaFoldDB" id="A0A0G4GCW7"/>
<dbReference type="InterPro" id="IPR012341">
    <property type="entry name" value="6hp_glycosidase-like_sf"/>
</dbReference>
<keyword evidence="4" id="KW-1185">Reference proteome</keyword>
<dbReference type="SUPFAM" id="SSF48208">
    <property type="entry name" value="Six-hairpin glycosidases"/>
    <property type="match status" value="2"/>
</dbReference>
<accession>A0A0G4GCW7</accession>